<keyword evidence="4 6" id="KW-0460">Magnesium</keyword>
<evidence type="ECO:0000256" key="6">
    <source>
        <dbReference type="RuleBase" id="RU366034"/>
    </source>
</evidence>
<proteinExistence type="inferred from homology"/>
<evidence type="ECO:0000256" key="4">
    <source>
        <dbReference type="ARBA" id="ARBA00022842"/>
    </source>
</evidence>
<evidence type="ECO:0000256" key="5">
    <source>
        <dbReference type="ARBA" id="ARBA00023239"/>
    </source>
</evidence>
<comment type="caution">
    <text evidence="7">The sequence shown here is derived from an EMBL/GenBank/DDBJ whole genome shotgun (WGS) entry which is preliminary data.</text>
</comment>
<dbReference type="Proteomes" id="UP001212997">
    <property type="component" value="Unassembled WGS sequence"/>
</dbReference>
<evidence type="ECO:0000256" key="1">
    <source>
        <dbReference type="ARBA" id="ARBA00001946"/>
    </source>
</evidence>
<evidence type="ECO:0000256" key="3">
    <source>
        <dbReference type="ARBA" id="ARBA00022723"/>
    </source>
</evidence>
<dbReference type="InterPro" id="IPR034686">
    <property type="entry name" value="Terpene_cyclase-like_2"/>
</dbReference>
<dbReference type="EC" id="4.2.3.-" evidence="6"/>
<organism evidence="7 8">
    <name type="scientific">Meripilus lineatus</name>
    <dbReference type="NCBI Taxonomy" id="2056292"/>
    <lineage>
        <taxon>Eukaryota</taxon>
        <taxon>Fungi</taxon>
        <taxon>Dikarya</taxon>
        <taxon>Basidiomycota</taxon>
        <taxon>Agaricomycotina</taxon>
        <taxon>Agaricomycetes</taxon>
        <taxon>Polyporales</taxon>
        <taxon>Meripilaceae</taxon>
        <taxon>Meripilus</taxon>
    </lineage>
</organism>
<keyword evidence="5 6" id="KW-0456">Lyase</keyword>
<dbReference type="Gene3D" id="1.10.600.10">
    <property type="entry name" value="Farnesyl Diphosphate Synthase"/>
    <property type="match status" value="1"/>
</dbReference>
<evidence type="ECO:0000313" key="7">
    <source>
        <dbReference type="EMBL" id="KAJ3485968.1"/>
    </source>
</evidence>
<dbReference type="GO" id="GO:0008299">
    <property type="term" value="P:isoprenoid biosynthetic process"/>
    <property type="evidence" value="ECO:0007669"/>
    <property type="project" value="UniProtKB-ARBA"/>
</dbReference>
<gene>
    <name evidence="7" type="ORF">NLI96_g4589</name>
</gene>
<evidence type="ECO:0000256" key="2">
    <source>
        <dbReference type="ARBA" id="ARBA00006333"/>
    </source>
</evidence>
<reference evidence="7" key="1">
    <citation type="submission" date="2022-07" db="EMBL/GenBank/DDBJ databases">
        <title>Genome Sequence of Physisporinus lineatus.</title>
        <authorList>
            <person name="Buettner E."/>
        </authorList>
    </citation>
    <scope>NUCLEOTIDE SEQUENCE</scope>
    <source>
        <strain evidence="7">VT162</strain>
    </source>
</reference>
<evidence type="ECO:0000313" key="8">
    <source>
        <dbReference type="Proteomes" id="UP001212997"/>
    </source>
</evidence>
<name>A0AAD5V4M6_9APHY</name>
<dbReference type="PANTHER" id="PTHR35201">
    <property type="entry name" value="TERPENE SYNTHASE"/>
    <property type="match status" value="1"/>
</dbReference>
<dbReference type="Pfam" id="PF19086">
    <property type="entry name" value="Terpene_syn_C_2"/>
    <property type="match status" value="1"/>
</dbReference>
<dbReference type="AlphaFoldDB" id="A0AAD5V4M6"/>
<dbReference type="InterPro" id="IPR008949">
    <property type="entry name" value="Isoprenoid_synthase_dom_sf"/>
</dbReference>
<keyword evidence="8" id="KW-1185">Reference proteome</keyword>
<dbReference type="PANTHER" id="PTHR35201:SF4">
    <property type="entry name" value="BETA-PINACENE SYNTHASE-RELATED"/>
    <property type="match status" value="1"/>
</dbReference>
<dbReference type="EMBL" id="JANAWD010000136">
    <property type="protein sequence ID" value="KAJ3485968.1"/>
    <property type="molecule type" value="Genomic_DNA"/>
</dbReference>
<sequence>MVVNSRSFHLPRFLGNWPWERRLNSHYSEVYEESRTWLEDFGIFSPRAQRAFNACNFSLLAALLYPQVSKDRLRSACDMMNMFFLYDEFTDAESKEGVANVATISMDAVRNPTIPRPAGENPVGEIVRQSWGKSTLTAPSVARNRFIEGMDQHTAAMTEQADDRSRGYLPMRSIASYLDLRRHTMGAKPAFAFLAFDFDLPAHVFENPFMENLERWAADLLILSNDLYSYPKEYADGDDGHNIVTIAMNELGIDLDGAVKWAQEYHDRTEADFINAAKSLPSYEDDNINAQLASYVEGIALYRSTSPGFERIRDKSSIALDTAYSGGHVAIQVGMWLESFASRELPKASQPN</sequence>
<keyword evidence="3 6" id="KW-0479">Metal-binding</keyword>
<dbReference type="GO" id="GO:0010333">
    <property type="term" value="F:terpene synthase activity"/>
    <property type="evidence" value="ECO:0007669"/>
    <property type="project" value="InterPro"/>
</dbReference>
<protein>
    <recommendedName>
        <fullName evidence="6">Terpene synthase</fullName>
        <ecNumber evidence="6">4.2.3.-</ecNumber>
    </recommendedName>
</protein>
<comment type="similarity">
    <text evidence="2 6">Belongs to the terpene synthase family.</text>
</comment>
<comment type="cofactor">
    <cofactor evidence="1 6">
        <name>Mg(2+)</name>
        <dbReference type="ChEBI" id="CHEBI:18420"/>
    </cofactor>
</comment>
<dbReference type="GO" id="GO:0046872">
    <property type="term" value="F:metal ion binding"/>
    <property type="evidence" value="ECO:0007669"/>
    <property type="project" value="UniProtKB-KW"/>
</dbReference>
<dbReference type="SUPFAM" id="SSF48576">
    <property type="entry name" value="Terpenoid synthases"/>
    <property type="match status" value="1"/>
</dbReference>
<accession>A0AAD5V4M6</accession>